<evidence type="ECO:0000259" key="1">
    <source>
        <dbReference type="Pfam" id="PF13439"/>
    </source>
</evidence>
<dbReference type="GO" id="GO:0016758">
    <property type="term" value="F:hexosyltransferase activity"/>
    <property type="evidence" value="ECO:0007669"/>
    <property type="project" value="TreeGrafter"/>
</dbReference>
<gene>
    <name evidence="2" type="ORF">BSF38_05364</name>
</gene>
<organism evidence="2 3">
    <name type="scientific">Paludisphaera borealis</name>
    <dbReference type="NCBI Taxonomy" id="1387353"/>
    <lineage>
        <taxon>Bacteria</taxon>
        <taxon>Pseudomonadati</taxon>
        <taxon>Planctomycetota</taxon>
        <taxon>Planctomycetia</taxon>
        <taxon>Isosphaerales</taxon>
        <taxon>Isosphaeraceae</taxon>
        <taxon>Paludisphaera</taxon>
    </lineage>
</organism>
<keyword evidence="2" id="KW-0808">Transferase</keyword>
<dbReference type="AlphaFoldDB" id="A0A1U7CXW7"/>
<keyword evidence="3" id="KW-1185">Reference proteome</keyword>
<dbReference type="RefSeq" id="WP_076350096.1">
    <property type="nucleotide sequence ID" value="NZ_CP019082.1"/>
</dbReference>
<dbReference type="SUPFAM" id="SSF53756">
    <property type="entry name" value="UDP-Glycosyltransferase/glycogen phosphorylase"/>
    <property type="match status" value="1"/>
</dbReference>
<dbReference type="InterPro" id="IPR050194">
    <property type="entry name" value="Glycosyltransferase_grp1"/>
</dbReference>
<dbReference type="Proteomes" id="UP000186309">
    <property type="component" value="Chromosome"/>
</dbReference>
<protein>
    <submittedName>
        <fullName evidence="2">GT4 family glycosyltransferase</fullName>
    </submittedName>
</protein>
<dbReference type="KEGG" id="pbor:BSF38_05364"/>
<dbReference type="InterPro" id="IPR028098">
    <property type="entry name" value="Glyco_trans_4-like_N"/>
</dbReference>
<evidence type="ECO:0000313" key="2">
    <source>
        <dbReference type="EMBL" id="APW63787.1"/>
    </source>
</evidence>
<dbReference type="Pfam" id="PF13692">
    <property type="entry name" value="Glyco_trans_1_4"/>
    <property type="match status" value="1"/>
</dbReference>
<dbReference type="Pfam" id="PF13439">
    <property type="entry name" value="Glyco_transf_4"/>
    <property type="match status" value="1"/>
</dbReference>
<dbReference type="EMBL" id="CP019082">
    <property type="protein sequence ID" value="APW63787.1"/>
    <property type="molecule type" value="Genomic_DNA"/>
</dbReference>
<dbReference type="OrthoDB" id="232381at2"/>
<dbReference type="Gene3D" id="3.40.50.2000">
    <property type="entry name" value="Glycogen Phosphorylase B"/>
    <property type="match status" value="2"/>
</dbReference>
<feature type="domain" description="Glycosyltransferase subfamily 4-like N-terminal" evidence="1">
    <location>
        <begin position="25"/>
        <end position="192"/>
    </location>
</feature>
<proteinExistence type="predicted"/>
<accession>A0A1U7CXW7</accession>
<evidence type="ECO:0000313" key="3">
    <source>
        <dbReference type="Proteomes" id="UP000186309"/>
    </source>
</evidence>
<sequence length="392" mass="42725">MSPLPTSERPLRVGLLVSYFHPFASGAERQALAQGLELVRRGHSVRVITRSVPGYPIDDEEYQGVQIHRWIKTWDRGPAFALSFVAGVVGALRRLRGELDVVHTHQALWEAVATGLARPSLRGIPTLVQPASSGYYGEAQELGRTRGAPLLRRIILRNTHFAAISDDIAREWTDLGVPSGRLSRLCSGVDTDVFHPGPSLVDQELLPRPRVVFTGRLHPQKNLPMLLDAWAEVSRRSAANLILIGPGTDRQALMEQAESLGIADRVQFVGAVPNPADYLRAADVFVLPSVAEGMSNSLLEAMASALPCVVSGVGGNTDLIAHGRTGLLVSPPTPEAWASTLLALIHDPAEALRLGQAARDRVETEYSLRAVVDRYVDLYRDLIAKEDQHKGR</sequence>
<dbReference type="PANTHER" id="PTHR45947">
    <property type="entry name" value="SULFOQUINOVOSYL TRANSFERASE SQD2"/>
    <property type="match status" value="1"/>
</dbReference>
<reference evidence="3" key="1">
    <citation type="submission" date="2016-12" db="EMBL/GenBank/DDBJ databases">
        <title>Comparative genomics of four Isosphaeraceae planctomycetes: a common pool of plasmids and glycoside hydrolase genes.</title>
        <authorList>
            <person name="Ivanova A."/>
        </authorList>
    </citation>
    <scope>NUCLEOTIDE SEQUENCE [LARGE SCALE GENOMIC DNA]</scope>
    <source>
        <strain evidence="3">PX4</strain>
    </source>
</reference>
<dbReference type="PANTHER" id="PTHR45947:SF3">
    <property type="entry name" value="SULFOQUINOVOSYL TRANSFERASE SQD2"/>
    <property type="match status" value="1"/>
</dbReference>
<name>A0A1U7CXW7_9BACT</name>
<dbReference type="CDD" id="cd03801">
    <property type="entry name" value="GT4_PimA-like"/>
    <property type="match status" value="1"/>
</dbReference>
<dbReference type="STRING" id="1387353.BSF38_05364"/>